<evidence type="ECO:0000256" key="1">
    <source>
        <dbReference type="ARBA" id="ARBA00006484"/>
    </source>
</evidence>
<dbReference type="EMBL" id="JBHSFZ010000058">
    <property type="protein sequence ID" value="MFC4595776.1"/>
    <property type="molecule type" value="Genomic_DNA"/>
</dbReference>
<proteinExistence type="inferred from homology"/>
<dbReference type="InterPro" id="IPR036291">
    <property type="entry name" value="NAD(P)-bd_dom_sf"/>
</dbReference>
<dbReference type="Proteomes" id="UP001595957">
    <property type="component" value="Unassembled WGS sequence"/>
</dbReference>
<keyword evidence="4" id="KW-1185">Reference proteome</keyword>
<dbReference type="Pfam" id="PF00106">
    <property type="entry name" value="adh_short"/>
    <property type="match status" value="1"/>
</dbReference>
<evidence type="ECO:0000313" key="4">
    <source>
        <dbReference type="Proteomes" id="UP001595957"/>
    </source>
</evidence>
<dbReference type="InterPro" id="IPR002347">
    <property type="entry name" value="SDR_fam"/>
</dbReference>
<comment type="caution">
    <text evidence="3">The sequence shown here is derived from an EMBL/GenBank/DDBJ whole genome shotgun (WGS) entry which is preliminary data.</text>
</comment>
<dbReference type="SUPFAM" id="SSF51735">
    <property type="entry name" value="NAD(P)-binding Rossmann-fold domains"/>
    <property type="match status" value="1"/>
</dbReference>
<reference evidence="4" key="1">
    <citation type="journal article" date="2019" name="Int. J. Syst. Evol. Microbiol.">
        <title>The Global Catalogue of Microorganisms (GCM) 10K type strain sequencing project: providing services to taxonomists for standard genome sequencing and annotation.</title>
        <authorList>
            <consortium name="The Broad Institute Genomics Platform"/>
            <consortium name="The Broad Institute Genome Sequencing Center for Infectious Disease"/>
            <person name="Wu L."/>
            <person name="Ma J."/>
        </authorList>
    </citation>
    <scope>NUCLEOTIDE SEQUENCE [LARGE SCALE GENOMIC DNA]</scope>
    <source>
        <strain evidence="4">NBRC 103632</strain>
    </source>
</reference>
<dbReference type="PRINTS" id="PR00081">
    <property type="entry name" value="GDHRDH"/>
</dbReference>
<comment type="similarity">
    <text evidence="1 2">Belongs to the short-chain dehydrogenases/reductases (SDR) family.</text>
</comment>
<evidence type="ECO:0000313" key="3">
    <source>
        <dbReference type="EMBL" id="MFC4595776.1"/>
    </source>
</evidence>
<gene>
    <name evidence="3" type="ORF">ACFO3E_16570</name>
</gene>
<dbReference type="Gene3D" id="3.40.50.720">
    <property type="entry name" value="NAD(P)-binding Rossmann-like Domain"/>
    <property type="match status" value="1"/>
</dbReference>
<name>A0ABV9F1M1_9SPHN</name>
<dbReference type="PRINTS" id="PR00080">
    <property type="entry name" value="SDRFAMILY"/>
</dbReference>
<dbReference type="PANTHER" id="PTHR42760">
    <property type="entry name" value="SHORT-CHAIN DEHYDROGENASES/REDUCTASES FAMILY MEMBER"/>
    <property type="match status" value="1"/>
</dbReference>
<evidence type="ECO:0000256" key="2">
    <source>
        <dbReference type="RuleBase" id="RU000363"/>
    </source>
</evidence>
<organism evidence="3 4">
    <name type="scientific">Sphingobium tyrosinilyticum</name>
    <dbReference type="NCBI Taxonomy" id="2715436"/>
    <lineage>
        <taxon>Bacteria</taxon>
        <taxon>Pseudomonadati</taxon>
        <taxon>Pseudomonadota</taxon>
        <taxon>Alphaproteobacteria</taxon>
        <taxon>Sphingomonadales</taxon>
        <taxon>Sphingomonadaceae</taxon>
        <taxon>Sphingobium</taxon>
    </lineage>
</organism>
<dbReference type="RefSeq" id="WP_380806388.1">
    <property type="nucleotide sequence ID" value="NZ_JBHSFZ010000058.1"/>
</dbReference>
<sequence>MQAKFIVTGGFGALGHAVCAELKERGGIVAVIDIAPRPAAFDGIVAAGVDLADEAAVDAAFADIVQQLGGVDGLVNVAGGFLWETVADGSVESWDRMYRMNVRTAAISCRSALPHLTAGGAIVNVGAAAAANVATGMAPYAASKAGVMALTEGLADELKGKGIRVNCVLPTIIDTPINRKDMPEADFSTWVRPESAAKVIAFLLSPDAAPVTGAGIRLSLGG</sequence>
<accession>A0ABV9F1M1</accession>
<protein>
    <submittedName>
        <fullName evidence="3">SDR family NAD(P)-dependent oxidoreductase</fullName>
    </submittedName>
</protein>
<dbReference type="PANTHER" id="PTHR42760:SF135">
    <property type="entry name" value="BLL7886 PROTEIN"/>
    <property type="match status" value="1"/>
</dbReference>
<dbReference type="PROSITE" id="PS00061">
    <property type="entry name" value="ADH_SHORT"/>
    <property type="match status" value="1"/>
</dbReference>
<dbReference type="InterPro" id="IPR020904">
    <property type="entry name" value="Sc_DH/Rdtase_CS"/>
</dbReference>